<proteinExistence type="predicted"/>
<comment type="caution">
    <text evidence="1">The sequence shown here is derived from an EMBL/GenBank/DDBJ whole genome shotgun (WGS) entry which is preliminary data.</text>
</comment>
<accession>A0AAN9Q1T5</accession>
<evidence type="ECO:0000313" key="2">
    <source>
        <dbReference type="Proteomes" id="UP001359559"/>
    </source>
</evidence>
<dbReference type="AlphaFoldDB" id="A0AAN9Q1T5"/>
<protein>
    <submittedName>
        <fullName evidence="1">Uncharacterized protein</fullName>
    </submittedName>
</protein>
<keyword evidence="2" id="KW-1185">Reference proteome</keyword>
<reference evidence="1 2" key="1">
    <citation type="submission" date="2024-01" db="EMBL/GenBank/DDBJ databases">
        <title>The genomes of 5 underutilized Papilionoideae crops provide insights into root nodulation and disease resistance.</title>
        <authorList>
            <person name="Yuan L."/>
        </authorList>
    </citation>
    <scope>NUCLEOTIDE SEQUENCE [LARGE SCALE GENOMIC DNA]</scope>
    <source>
        <strain evidence="1">LY-2023</strain>
        <tissue evidence="1">Leaf</tissue>
    </source>
</reference>
<name>A0AAN9Q1T5_CLITE</name>
<gene>
    <name evidence="1" type="ORF">RJT34_02646</name>
</gene>
<sequence>MFAINMGWLMLRFLWWCATSLILLDIGAVYLWPYVYNIMRISTRRIQIEDNASHDSNKLKALGEIPDSLLDNFLDSTKDVMDGAYTILLPDSESEEKASFSNKIKYHLRKISSNLNFKALYAPSTLGAV</sequence>
<dbReference type="Proteomes" id="UP001359559">
    <property type="component" value="Unassembled WGS sequence"/>
</dbReference>
<dbReference type="EMBL" id="JAYKXN010000001">
    <property type="protein sequence ID" value="KAK7317974.1"/>
    <property type="molecule type" value="Genomic_DNA"/>
</dbReference>
<evidence type="ECO:0000313" key="1">
    <source>
        <dbReference type="EMBL" id="KAK7317974.1"/>
    </source>
</evidence>
<organism evidence="1 2">
    <name type="scientific">Clitoria ternatea</name>
    <name type="common">Butterfly pea</name>
    <dbReference type="NCBI Taxonomy" id="43366"/>
    <lineage>
        <taxon>Eukaryota</taxon>
        <taxon>Viridiplantae</taxon>
        <taxon>Streptophyta</taxon>
        <taxon>Embryophyta</taxon>
        <taxon>Tracheophyta</taxon>
        <taxon>Spermatophyta</taxon>
        <taxon>Magnoliopsida</taxon>
        <taxon>eudicotyledons</taxon>
        <taxon>Gunneridae</taxon>
        <taxon>Pentapetalae</taxon>
        <taxon>rosids</taxon>
        <taxon>fabids</taxon>
        <taxon>Fabales</taxon>
        <taxon>Fabaceae</taxon>
        <taxon>Papilionoideae</taxon>
        <taxon>50 kb inversion clade</taxon>
        <taxon>NPAAA clade</taxon>
        <taxon>indigoferoid/millettioid clade</taxon>
        <taxon>Phaseoleae</taxon>
        <taxon>Clitoria</taxon>
    </lineage>
</organism>